<comment type="caution">
    <text evidence="1">The sequence shown here is derived from an EMBL/GenBank/DDBJ whole genome shotgun (WGS) entry which is preliminary data.</text>
</comment>
<organism evidence="1 2">
    <name type="scientific">Vaccinium darrowii</name>
    <dbReference type="NCBI Taxonomy" id="229202"/>
    <lineage>
        <taxon>Eukaryota</taxon>
        <taxon>Viridiplantae</taxon>
        <taxon>Streptophyta</taxon>
        <taxon>Embryophyta</taxon>
        <taxon>Tracheophyta</taxon>
        <taxon>Spermatophyta</taxon>
        <taxon>Magnoliopsida</taxon>
        <taxon>eudicotyledons</taxon>
        <taxon>Gunneridae</taxon>
        <taxon>Pentapetalae</taxon>
        <taxon>asterids</taxon>
        <taxon>Ericales</taxon>
        <taxon>Ericaceae</taxon>
        <taxon>Vaccinioideae</taxon>
        <taxon>Vaccinieae</taxon>
        <taxon>Vaccinium</taxon>
    </lineage>
</organism>
<gene>
    <name evidence="1" type="ORF">Vadar_020890</name>
</gene>
<reference evidence="1 2" key="1">
    <citation type="journal article" date="2021" name="Hortic Res">
        <title>High-quality reference genome and annotation aids understanding of berry development for evergreen blueberry (Vaccinium darrowii).</title>
        <authorList>
            <person name="Yu J."/>
            <person name="Hulse-Kemp A.M."/>
            <person name="Babiker E."/>
            <person name="Staton M."/>
        </authorList>
    </citation>
    <scope>NUCLEOTIDE SEQUENCE [LARGE SCALE GENOMIC DNA]</scope>
    <source>
        <strain evidence="2">cv. NJ 8807/NJ 8810</strain>
        <tissue evidence="1">Young leaf</tissue>
    </source>
</reference>
<evidence type="ECO:0000313" key="1">
    <source>
        <dbReference type="EMBL" id="KAH7843804.1"/>
    </source>
</evidence>
<accession>A0ACB7XS58</accession>
<protein>
    <submittedName>
        <fullName evidence="1">Uncharacterized protein</fullName>
    </submittedName>
</protein>
<dbReference type="Proteomes" id="UP000828048">
    <property type="component" value="Chromosome 1"/>
</dbReference>
<proteinExistence type="predicted"/>
<sequence>MALLRTFSLALIVLLICCKTPSLEARKLSSKEERVRSMEDSLILSALPKGTTPPSSPSDKGHTMAINERLSARPIAHADRFLQAVPSPGVGH</sequence>
<name>A0ACB7XS58_9ERIC</name>
<evidence type="ECO:0000313" key="2">
    <source>
        <dbReference type="Proteomes" id="UP000828048"/>
    </source>
</evidence>
<keyword evidence="2" id="KW-1185">Reference proteome</keyword>
<dbReference type="EMBL" id="CM037151">
    <property type="protein sequence ID" value="KAH7843804.1"/>
    <property type="molecule type" value="Genomic_DNA"/>
</dbReference>